<feature type="domain" description="N-acetyltransferase" evidence="3">
    <location>
        <begin position="6"/>
        <end position="155"/>
    </location>
</feature>
<dbReference type="Gene3D" id="3.40.630.30">
    <property type="match status" value="1"/>
</dbReference>
<dbReference type="InterPro" id="IPR000182">
    <property type="entry name" value="GNAT_dom"/>
</dbReference>
<sequence length="158" mass="18384">MKVNEFTIQSIDAVNRQAVIALTVDEKQSRFIETNSESLQEMVEDTKYNWKSYAFYEDERPVGFMMIGAENQTERYVWLDRFMMDQNEQGKGVGTKCLRIAVEFIQTEYDVDDIILSLHPENEAAKRFYAKNGFVDSGLIDESNGEAIWVYHTRTRPS</sequence>
<gene>
    <name evidence="4" type="ORF">ACFQO8_00130</name>
</gene>
<dbReference type="GO" id="GO:0016746">
    <property type="term" value="F:acyltransferase activity"/>
    <property type="evidence" value="ECO:0007669"/>
    <property type="project" value="UniProtKB-KW"/>
</dbReference>
<dbReference type="Proteomes" id="UP001596439">
    <property type="component" value="Unassembled WGS sequence"/>
</dbReference>
<dbReference type="PROSITE" id="PS51186">
    <property type="entry name" value="GNAT"/>
    <property type="match status" value="1"/>
</dbReference>
<protein>
    <submittedName>
        <fullName evidence="4">GNAT family N-acetyltransferase</fullName>
        <ecNumber evidence="4">2.3.-.-</ecNumber>
    </submittedName>
</protein>
<keyword evidence="2 4" id="KW-0012">Acyltransferase</keyword>
<evidence type="ECO:0000256" key="2">
    <source>
        <dbReference type="ARBA" id="ARBA00023315"/>
    </source>
</evidence>
<comment type="caution">
    <text evidence="4">The sequence shown here is derived from an EMBL/GenBank/DDBJ whole genome shotgun (WGS) entry which is preliminary data.</text>
</comment>
<keyword evidence="5" id="KW-1185">Reference proteome</keyword>
<dbReference type="PANTHER" id="PTHR43420:SF47">
    <property type="entry name" value="N-ACETYLTRANSFERASE DOMAIN-CONTAINING PROTEIN"/>
    <property type="match status" value="1"/>
</dbReference>
<dbReference type="PANTHER" id="PTHR43420">
    <property type="entry name" value="ACETYLTRANSFERASE"/>
    <property type="match status" value="1"/>
</dbReference>
<dbReference type="RefSeq" id="WP_214785850.1">
    <property type="nucleotide sequence ID" value="NZ_JANIEL010000036.1"/>
</dbReference>
<dbReference type="EMBL" id="JBHTCE010000001">
    <property type="protein sequence ID" value="MFC7388523.1"/>
    <property type="molecule type" value="Genomic_DNA"/>
</dbReference>
<accession>A0ABW2PLT5</accession>
<dbReference type="EC" id="2.3.-.-" evidence="4"/>
<keyword evidence="1 4" id="KW-0808">Transferase</keyword>
<evidence type="ECO:0000256" key="1">
    <source>
        <dbReference type="ARBA" id="ARBA00022679"/>
    </source>
</evidence>
<name>A0ABW2PLT5_9BACL</name>
<dbReference type="Pfam" id="PF00583">
    <property type="entry name" value="Acetyltransf_1"/>
    <property type="match status" value="1"/>
</dbReference>
<evidence type="ECO:0000313" key="5">
    <source>
        <dbReference type="Proteomes" id="UP001596439"/>
    </source>
</evidence>
<dbReference type="InterPro" id="IPR016181">
    <property type="entry name" value="Acyl_CoA_acyltransferase"/>
</dbReference>
<reference evidence="5" key="1">
    <citation type="journal article" date="2019" name="Int. J. Syst. Evol. Microbiol.">
        <title>The Global Catalogue of Microorganisms (GCM) 10K type strain sequencing project: providing services to taxonomists for standard genome sequencing and annotation.</title>
        <authorList>
            <consortium name="The Broad Institute Genomics Platform"/>
            <consortium name="The Broad Institute Genome Sequencing Center for Infectious Disease"/>
            <person name="Wu L."/>
            <person name="Ma J."/>
        </authorList>
    </citation>
    <scope>NUCLEOTIDE SEQUENCE [LARGE SCALE GENOMIC DNA]</scope>
    <source>
        <strain evidence="5">CCUG 55590</strain>
    </source>
</reference>
<evidence type="ECO:0000259" key="3">
    <source>
        <dbReference type="PROSITE" id="PS51186"/>
    </source>
</evidence>
<dbReference type="InterPro" id="IPR050680">
    <property type="entry name" value="YpeA/RimI_acetyltransf"/>
</dbReference>
<organism evidence="4 5">
    <name type="scientific">Exiguobacterium aestuarii</name>
    <dbReference type="NCBI Taxonomy" id="273527"/>
    <lineage>
        <taxon>Bacteria</taxon>
        <taxon>Bacillati</taxon>
        <taxon>Bacillota</taxon>
        <taxon>Bacilli</taxon>
        <taxon>Bacillales</taxon>
        <taxon>Bacillales Family XII. Incertae Sedis</taxon>
        <taxon>Exiguobacterium</taxon>
    </lineage>
</organism>
<dbReference type="SUPFAM" id="SSF55729">
    <property type="entry name" value="Acyl-CoA N-acyltransferases (Nat)"/>
    <property type="match status" value="1"/>
</dbReference>
<proteinExistence type="predicted"/>
<dbReference type="CDD" id="cd04301">
    <property type="entry name" value="NAT_SF"/>
    <property type="match status" value="1"/>
</dbReference>
<evidence type="ECO:0000313" key="4">
    <source>
        <dbReference type="EMBL" id="MFC7388523.1"/>
    </source>
</evidence>